<reference evidence="7 8" key="1">
    <citation type="submission" date="2019-02" db="EMBL/GenBank/DDBJ databases">
        <title>Deep-cultivation of Planctomycetes and their phenomic and genomic characterization uncovers novel biology.</title>
        <authorList>
            <person name="Wiegand S."/>
            <person name="Jogler M."/>
            <person name="Boedeker C."/>
            <person name="Pinto D."/>
            <person name="Vollmers J."/>
            <person name="Rivas-Marin E."/>
            <person name="Kohn T."/>
            <person name="Peeters S.H."/>
            <person name="Heuer A."/>
            <person name="Rast P."/>
            <person name="Oberbeckmann S."/>
            <person name="Bunk B."/>
            <person name="Jeske O."/>
            <person name="Meyerdierks A."/>
            <person name="Storesund J.E."/>
            <person name="Kallscheuer N."/>
            <person name="Luecker S."/>
            <person name="Lage O.M."/>
            <person name="Pohl T."/>
            <person name="Merkel B.J."/>
            <person name="Hornburger P."/>
            <person name="Mueller R.-W."/>
            <person name="Bruemmer F."/>
            <person name="Labrenz M."/>
            <person name="Spormann A.M."/>
            <person name="Op den Camp H."/>
            <person name="Overmann J."/>
            <person name="Amann R."/>
            <person name="Jetten M.S.M."/>
            <person name="Mascher T."/>
            <person name="Medema M.H."/>
            <person name="Devos D.P."/>
            <person name="Kaster A.-K."/>
            <person name="Ovreas L."/>
            <person name="Rohde M."/>
            <person name="Galperin M.Y."/>
            <person name="Jogler C."/>
        </authorList>
    </citation>
    <scope>NUCLEOTIDE SEQUENCE [LARGE SCALE GENOMIC DNA]</scope>
    <source>
        <strain evidence="7 8">Mal52</strain>
    </source>
</reference>
<dbReference type="AlphaFoldDB" id="A0A517ZRB0"/>
<dbReference type="RefSeq" id="WP_145377328.1">
    <property type="nucleotide sequence ID" value="NZ_CP036276.1"/>
</dbReference>
<evidence type="ECO:0000256" key="1">
    <source>
        <dbReference type="ARBA" id="ARBA00008779"/>
    </source>
</evidence>
<dbReference type="InterPro" id="IPR024607">
    <property type="entry name" value="Sulfatase_CS"/>
</dbReference>
<sequence precursor="true">MKNSSWILWIFTALTLLGYFPAVHAADGPPNVVVIITDDQGWGDLSLHGNTNISTPNIDALAEAGAQFDRFYVSPVCAPTRASLLTGRYHPSTGVVGVSRGQERMNLDEVTFADLFKAAGYATGGFGKWHNGSQYPYHPNGRGFDEFYGFTCGHWANYFDTLVDHNGQEVRGEGYLTDEFTERAMKFIDANKDHPFLCYVAYNTPHTPFQVPDEFFDRVNARGLTMFNRDKSRERDIDTISALAMCENIDWNVGRILNKLEEDKIAENTIVIYMSDNGPNTWRWNGGMKGKKGAVDEGGIRSPFFVRWPGHIAPGTKSDRIAAHIDVLPTLVDLTGIDVTKSDKAPKPLDGVSLKPLLMGDSQDWPDRMLFSNFRGRSSVRTQQYRADAKTLFDMQDDPEQRNNLAKDKKQLHRELAAALKKWNAQWSDNSPRSADQRPYPVGARPTPPTMLPVQDGQFHGKRLQYSAPPPNASWMDGWTNRADYPYWEIDVIHPGRYEAILKYTCAEDAVGTELELSFRDSHVKGKISEAYDPPLIDSPDRAERKESYEKPFKRMTLGEIDLEKGRGRLKLKALNQPGEEILDLRAIELRQIDK</sequence>
<proteinExistence type="inferred from homology"/>
<evidence type="ECO:0000259" key="6">
    <source>
        <dbReference type="Pfam" id="PF00884"/>
    </source>
</evidence>
<evidence type="ECO:0000256" key="3">
    <source>
        <dbReference type="ARBA" id="ARBA00022801"/>
    </source>
</evidence>
<feature type="chain" id="PRO_5021900669" evidence="5">
    <location>
        <begin position="26"/>
        <end position="595"/>
    </location>
</feature>
<keyword evidence="4" id="KW-0106">Calcium</keyword>
<name>A0A517ZRB0_9PLAN</name>
<dbReference type="EC" id="3.1.6.1" evidence="7"/>
<keyword evidence="3 7" id="KW-0378">Hydrolase</keyword>
<protein>
    <submittedName>
        <fullName evidence="7">Arylsulfatase</fullName>
        <ecNumber evidence="7">3.1.6.1</ecNumber>
    </submittedName>
</protein>
<dbReference type="InterPro" id="IPR000917">
    <property type="entry name" value="Sulfatase_N"/>
</dbReference>
<dbReference type="PANTHER" id="PTHR42693:SF53">
    <property type="entry name" value="ENDO-4-O-SULFATASE"/>
    <property type="match status" value="1"/>
</dbReference>
<evidence type="ECO:0000256" key="4">
    <source>
        <dbReference type="ARBA" id="ARBA00022837"/>
    </source>
</evidence>
<dbReference type="EMBL" id="CP036276">
    <property type="protein sequence ID" value="QDU45021.1"/>
    <property type="molecule type" value="Genomic_DNA"/>
</dbReference>
<dbReference type="GO" id="GO:0046872">
    <property type="term" value="F:metal ion binding"/>
    <property type="evidence" value="ECO:0007669"/>
    <property type="project" value="UniProtKB-KW"/>
</dbReference>
<dbReference type="InterPro" id="IPR017850">
    <property type="entry name" value="Alkaline_phosphatase_core_sf"/>
</dbReference>
<evidence type="ECO:0000313" key="8">
    <source>
        <dbReference type="Proteomes" id="UP000319383"/>
    </source>
</evidence>
<dbReference type="Gene3D" id="3.40.720.10">
    <property type="entry name" value="Alkaline Phosphatase, subunit A"/>
    <property type="match status" value="1"/>
</dbReference>
<comment type="similarity">
    <text evidence="1">Belongs to the sulfatase family.</text>
</comment>
<dbReference type="InterPro" id="IPR050738">
    <property type="entry name" value="Sulfatase"/>
</dbReference>
<dbReference type="SUPFAM" id="SSF53649">
    <property type="entry name" value="Alkaline phosphatase-like"/>
    <property type="match status" value="1"/>
</dbReference>
<dbReference type="Gene3D" id="3.30.1120.10">
    <property type="match status" value="1"/>
</dbReference>
<dbReference type="KEGG" id="sdyn:Mal52_35090"/>
<organism evidence="7 8">
    <name type="scientific">Symmachiella dynata</name>
    <dbReference type="NCBI Taxonomy" id="2527995"/>
    <lineage>
        <taxon>Bacteria</taxon>
        <taxon>Pseudomonadati</taxon>
        <taxon>Planctomycetota</taxon>
        <taxon>Planctomycetia</taxon>
        <taxon>Planctomycetales</taxon>
        <taxon>Planctomycetaceae</taxon>
        <taxon>Symmachiella</taxon>
    </lineage>
</organism>
<gene>
    <name evidence="7" type="primary">atsA_24</name>
    <name evidence="7" type="ORF">Mal52_35090</name>
</gene>
<dbReference type="Proteomes" id="UP000319383">
    <property type="component" value="Chromosome"/>
</dbReference>
<feature type="signal peptide" evidence="5">
    <location>
        <begin position="1"/>
        <end position="25"/>
    </location>
</feature>
<evidence type="ECO:0000313" key="7">
    <source>
        <dbReference type="EMBL" id="QDU45021.1"/>
    </source>
</evidence>
<evidence type="ECO:0000256" key="5">
    <source>
        <dbReference type="SAM" id="SignalP"/>
    </source>
</evidence>
<dbReference type="PANTHER" id="PTHR42693">
    <property type="entry name" value="ARYLSULFATASE FAMILY MEMBER"/>
    <property type="match status" value="1"/>
</dbReference>
<evidence type="ECO:0000256" key="2">
    <source>
        <dbReference type="ARBA" id="ARBA00022723"/>
    </source>
</evidence>
<feature type="domain" description="Sulfatase N-terminal" evidence="6">
    <location>
        <begin position="30"/>
        <end position="337"/>
    </location>
</feature>
<dbReference type="CDD" id="cd16146">
    <property type="entry name" value="ARS_like"/>
    <property type="match status" value="1"/>
</dbReference>
<accession>A0A517ZRB0</accession>
<dbReference type="Pfam" id="PF00884">
    <property type="entry name" value="Sulfatase"/>
    <property type="match status" value="1"/>
</dbReference>
<dbReference type="PROSITE" id="PS00523">
    <property type="entry name" value="SULFATASE_1"/>
    <property type="match status" value="1"/>
</dbReference>
<dbReference type="GO" id="GO:0004065">
    <property type="term" value="F:arylsulfatase activity"/>
    <property type="evidence" value="ECO:0007669"/>
    <property type="project" value="UniProtKB-EC"/>
</dbReference>
<keyword evidence="2" id="KW-0479">Metal-binding</keyword>
<keyword evidence="5" id="KW-0732">Signal</keyword>
<keyword evidence="8" id="KW-1185">Reference proteome</keyword>